<protein>
    <recommendedName>
        <fullName evidence="4">Secreted protein</fullName>
    </recommendedName>
</protein>
<evidence type="ECO:0000313" key="2">
    <source>
        <dbReference type="EMBL" id="KZT32205.1"/>
    </source>
</evidence>
<name>A0A165XHR8_9AGAM</name>
<sequence>MQCTWYCEGRQRTCDGPSLVIALLWPLAALRSAHCPTTRRGSCYFSCDKVCCTIRQLEHGVRIPVDERQPLHDMIPSLGWSGRGVFRGRIFP</sequence>
<feature type="chain" id="PRO_5007868891" description="Secreted protein" evidence="1">
    <location>
        <begin position="36"/>
        <end position="92"/>
    </location>
</feature>
<dbReference type="Proteomes" id="UP000076798">
    <property type="component" value="Unassembled WGS sequence"/>
</dbReference>
<feature type="signal peptide" evidence="1">
    <location>
        <begin position="1"/>
        <end position="35"/>
    </location>
</feature>
<evidence type="ECO:0008006" key="4">
    <source>
        <dbReference type="Google" id="ProtNLM"/>
    </source>
</evidence>
<keyword evidence="1" id="KW-0732">Signal</keyword>
<evidence type="ECO:0000313" key="3">
    <source>
        <dbReference type="Proteomes" id="UP000076798"/>
    </source>
</evidence>
<gene>
    <name evidence="2" type="ORF">SISSUDRAFT_1133292</name>
</gene>
<reference evidence="2 3" key="1">
    <citation type="journal article" date="2016" name="Mol. Biol. Evol.">
        <title>Comparative Genomics of Early-Diverging Mushroom-Forming Fungi Provides Insights into the Origins of Lignocellulose Decay Capabilities.</title>
        <authorList>
            <person name="Nagy L.G."/>
            <person name="Riley R."/>
            <person name="Tritt A."/>
            <person name="Adam C."/>
            <person name="Daum C."/>
            <person name="Floudas D."/>
            <person name="Sun H."/>
            <person name="Yadav J.S."/>
            <person name="Pangilinan J."/>
            <person name="Larsson K.H."/>
            <person name="Matsuura K."/>
            <person name="Barry K."/>
            <person name="Labutti K."/>
            <person name="Kuo R."/>
            <person name="Ohm R.A."/>
            <person name="Bhattacharya S.S."/>
            <person name="Shirouzu T."/>
            <person name="Yoshinaga Y."/>
            <person name="Martin F.M."/>
            <person name="Grigoriev I.V."/>
            <person name="Hibbett D.S."/>
        </authorList>
    </citation>
    <scope>NUCLEOTIDE SEQUENCE [LARGE SCALE GENOMIC DNA]</scope>
    <source>
        <strain evidence="2 3">HHB10207 ss-3</strain>
    </source>
</reference>
<proteinExistence type="predicted"/>
<dbReference type="EMBL" id="KV428369">
    <property type="protein sequence ID" value="KZT32205.1"/>
    <property type="molecule type" value="Genomic_DNA"/>
</dbReference>
<organism evidence="2 3">
    <name type="scientific">Sistotremastrum suecicum HHB10207 ss-3</name>
    <dbReference type="NCBI Taxonomy" id="1314776"/>
    <lineage>
        <taxon>Eukaryota</taxon>
        <taxon>Fungi</taxon>
        <taxon>Dikarya</taxon>
        <taxon>Basidiomycota</taxon>
        <taxon>Agaricomycotina</taxon>
        <taxon>Agaricomycetes</taxon>
        <taxon>Sistotremastrales</taxon>
        <taxon>Sistotremastraceae</taxon>
        <taxon>Sistotremastrum</taxon>
    </lineage>
</organism>
<accession>A0A165XHR8</accession>
<keyword evidence="3" id="KW-1185">Reference proteome</keyword>
<evidence type="ECO:0000256" key="1">
    <source>
        <dbReference type="SAM" id="SignalP"/>
    </source>
</evidence>
<dbReference type="AlphaFoldDB" id="A0A165XHR8"/>